<sequence length="140" mass="14274" precursor="true">MNSVKKSDGFTLATAAAALMMSGTAMAAFDTLDNNPDNPVKIAVCQDVDSANFVAISTGNENFSSVMCQVLGGSQAKALSAKPDTDLAADAVKVAYCNDVFTCAGQNTCHGIGFVGVYSDSDELSASLCEKLGGTVLSSL</sequence>
<dbReference type="RefSeq" id="WP_156412748.1">
    <property type="nucleotide sequence ID" value="NZ_CP013189.1"/>
</dbReference>
<dbReference type="Proteomes" id="UP000065641">
    <property type="component" value="Chromosome"/>
</dbReference>
<accession>A0A0S2KG82</accession>
<protein>
    <submittedName>
        <fullName evidence="2">Uncharacterized protein</fullName>
    </submittedName>
</protein>
<evidence type="ECO:0000313" key="2">
    <source>
        <dbReference type="EMBL" id="ALO47329.1"/>
    </source>
</evidence>
<dbReference type="OrthoDB" id="7061581at2"/>
<reference evidence="2 3" key="1">
    <citation type="submission" date="2015-11" db="EMBL/GenBank/DDBJ databases">
        <authorList>
            <person name="Zhang Y."/>
            <person name="Guo Z."/>
        </authorList>
    </citation>
    <scope>NUCLEOTIDE SEQUENCE [LARGE SCALE GENOMIC DNA]</scope>
    <source>
        <strain evidence="2 3">KCTC 32221</strain>
    </source>
</reference>
<dbReference type="STRING" id="1249552.PS2015_2697"/>
<dbReference type="EMBL" id="CP013189">
    <property type="protein sequence ID" value="ALO47329.1"/>
    <property type="molecule type" value="Genomic_DNA"/>
</dbReference>
<keyword evidence="1" id="KW-0732">Signal</keyword>
<feature type="chain" id="PRO_5006601628" evidence="1">
    <location>
        <begin position="28"/>
        <end position="140"/>
    </location>
</feature>
<gene>
    <name evidence="2" type="ORF">PS2015_2697</name>
</gene>
<feature type="signal peptide" evidence="1">
    <location>
        <begin position="1"/>
        <end position="27"/>
    </location>
</feature>
<evidence type="ECO:0000256" key="1">
    <source>
        <dbReference type="SAM" id="SignalP"/>
    </source>
</evidence>
<dbReference type="AlphaFoldDB" id="A0A0S2KG82"/>
<dbReference type="KEGG" id="pspi:PS2015_2697"/>
<name>A0A0S2KG82_9GAMM</name>
<organism evidence="2 3">
    <name type="scientific">Pseudohongiella spirulinae</name>
    <dbReference type="NCBI Taxonomy" id="1249552"/>
    <lineage>
        <taxon>Bacteria</taxon>
        <taxon>Pseudomonadati</taxon>
        <taxon>Pseudomonadota</taxon>
        <taxon>Gammaproteobacteria</taxon>
        <taxon>Pseudomonadales</taxon>
        <taxon>Pseudohongiellaceae</taxon>
        <taxon>Pseudohongiella</taxon>
    </lineage>
</organism>
<keyword evidence="3" id="KW-1185">Reference proteome</keyword>
<evidence type="ECO:0000313" key="3">
    <source>
        <dbReference type="Proteomes" id="UP000065641"/>
    </source>
</evidence>
<proteinExistence type="predicted"/>